<name>A0ABY7QED4_9ACTN</name>
<evidence type="ECO:0000313" key="2">
    <source>
        <dbReference type="EMBL" id="WBP91088.1"/>
    </source>
</evidence>
<sequence length="304" mass="32255">MEVFECKACGTALTGPLTRVAFPVYAGFVYGNGHPMPVLMESGTYAVAEDAAGQARSILMAPGDAHGTALIQRRELGACCGIDGRYGPNLTCAGCGRKVATRIDDCSLWQATWLERAAVRPVPTGPARPLADWASFTQPRCATAPLEADGEWNIRWEAEACVTLAHLVHAAQGSPVTLPGGPLANALRVLLGQLALPAAGPARRAVLAGPGLPPPDHLPDIAVVPYHPQTGEPWPTPPGVAAVPLAADFWTYFAFHRERPLRPVTGGLPPGVERDDPLPPHPRRPPFLVREVYSHVLEGLNAAR</sequence>
<evidence type="ECO:0000313" key="3">
    <source>
        <dbReference type="Proteomes" id="UP001212821"/>
    </source>
</evidence>
<keyword evidence="3" id="KW-1185">Reference proteome</keyword>
<organism evidence="2 3">
    <name type="scientific">Kitasatospora cathayae</name>
    <dbReference type="NCBI Taxonomy" id="3004092"/>
    <lineage>
        <taxon>Bacteria</taxon>
        <taxon>Bacillati</taxon>
        <taxon>Actinomycetota</taxon>
        <taxon>Actinomycetes</taxon>
        <taxon>Kitasatosporales</taxon>
        <taxon>Streptomycetaceae</taxon>
        <taxon>Kitasatospora</taxon>
    </lineage>
</organism>
<dbReference type="Proteomes" id="UP001212821">
    <property type="component" value="Chromosome"/>
</dbReference>
<reference evidence="3" key="1">
    <citation type="submission" date="2022-12" db="EMBL/GenBank/DDBJ databases">
        <authorList>
            <person name="Mo P."/>
        </authorList>
    </citation>
    <scope>NUCLEOTIDE SEQUENCE [LARGE SCALE GENOMIC DNA]</scope>
    <source>
        <strain evidence="3">HUAS 3-15</strain>
    </source>
</reference>
<evidence type="ECO:0000256" key="1">
    <source>
        <dbReference type="SAM" id="MobiDB-lite"/>
    </source>
</evidence>
<feature type="region of interest" description="Disordered" evidence="1">
    <location>
        <begin position="263"/>
        <end position="285"/>
    </location>
</feature>
<gene>
    <name evidence="2" type="ORF">O1G21_37930</name>
</gene>
<protein>
    <submittedName>
        <fullName evidence="2">Uncharacterized protein</fullName>
    </submittedName>
</protein>
<dbReference type="EMBL" id="CP115450">
    <property type="protein sequence ID" value="WBP91088.1"/>
    <property type="molecule type" value="Genomic_DNA"/>
</dbReference>
<dbReference type="RefSeq" id="WP_270150251.1">
    <property type="nucleotide sequence ID" value="NZ_CP115450.1"/>
</dbReference>
<proteinExistence type="predicted"/>
<accession>A0ABY7QED4</accession>